<dbReference type="EMBL" id="CAJJDN010000020">
    <property type="protein sequence ID" value="CAD8065182.1"/>
    <property type="molecule type" value="Genomic_DNA"/>
</dbReference>
<reference evidence="4" key="1">
    <citation type="submission" date="2021-01" db="EMBL/GenBank/DDBJ databases">
        <authorList>
            <consortium name="Genoscope - CEA"/>
            <person name="William W."/>
        </authorList>
    </citation>
    <scope>NUCLEOTIDE SEQUENCE</scope>
</reference>
<evidence type="ECO:0000256" key="2">
    <source>
        <dbReference type="RuleBase" id="RU000682"/>
    </source>
</evidence>
<comment type="caution">
    <text evidence="4">The sequence shown here is derived from an EMBL/GenBank/DDBJ whole genome shotgun (WGS) entry which is preliminary data.</text>
</comment>
<dbReference type="GO" id="GO:0005634">
    <property type="term" value="C:nucleus"/>
    <property type="evidence" value="ECO:0007669"/>
    <property type="project" value="UniProtKB-SubCell"/>
</dbReference>
<dbReference type="GO" id="GO:0003677">
    <property type="term" value="F:DNA binding"/>
    <property type="evidence" value="ECO:0007669"/>
    <property type="project" value="UniProtKB-UniRule"/>
</dbReference>
<evidence type="ECO:0000256" key="1">
    <source>
        <dbReference type="PROSITE-ProRule" id="PRU00108"/>
    </source>
</evidence>
<comment type="subcellular location">
    <subcellularLocation>
        <location evidence="1 2">Nucleus</location>
    </subcellularLocation>
</comment>
<dbReference type="Pfam" id="PF00046">
    <property type="entry name" value="Homeodomain"/>
    <property type="match status" value="1"/>
</dbReference>
<protein>
    <recommendedName>
        <fullName evidence="3">Homeobox domain-containing protein</fullName>
    </recommendedName>
</protein>
<evidence type="ECO:0000313" key="5">
    <source>
        <dbReference type="Proteomes" id="UP000692954"/>
    </source>
</evidence>
<dbReference type="PROSITE" id="PS50071">
    <property type="entry name" value="HOMEOBOX_2"/>
    <property type="match status" value="1"/>
</dbReference>
<keyword evidence="1 2" id="KW-0539">Nucleus</keyword>
<dbReference type="AlphaFoldDB" id="A0A8S1LGN2"/>
<proteinExistence type="predicted"/>
<sequence length="118" mass="14226">MSKENKCSRFKKSKMQIDTLNDFYQKQQIWGQNTIKEIASITNLPKEKIYKWYWDQNKKFKQENPRVETEGEIIVKQDSLSSKTHEILYFRGLQFNQEADQNLKNRLLKLARDLILIK</sequence>
<keyword evidence="5" id="KW-1185">Reference proteome</keyword>
<evidence type="ECO:0000259" key="3">
    <source>
        <dbReference type="PROSITE" id="PS50071"/>
    </source>
</evidence>
<dbReference type="OrthoDB" id="287911at2759"/>
<gene>
    <name evidence="4" type="ORF">PSON_ATCC_30995.1.T0200078</name>
</gene>
<organism evidence="4 5">
    <name type="scientific">Paramecium sonneborni</name>
    <dbReference type="NCBI Taxonomy" id="65129"/>
    <lineage>
        <taxon>Eukaryota</taxon>
        <taxon>Sar</taxon>
        <taxon>Alveolata</taxon>
        <taxon>Ciliophora</taxon>
        <taxon>Intramacronucleata</taxon>
        <taxon>Oligohymenophorea</taxon>
        <taxon>Peniculida</taxon>
        <taxon>Parameciidae</taxon>
        <taxon>Paramecium</taxon>
    </lineage>
</organism>
<accession>A0A8S1LGN2</accession>
<dbReference type="InterPro" id="IPR001356">
    <property type="entry name" value="HD"/>
</dbReference>
<name>A0A8S1LGN2_9CILI</name>
<keyword evidence="1 2" id="KW-0371">Homeobox</keyword>
<feature type="domain" description="Homeobox" evidence="3">
    <location>
        <begin position="3"/>
        <end position="63"/>
    </location>
</feature>
<evidence type="ECO:0000313" key="4">
    <source>
        <dbReference type="EMBL" id="CAD8065182.1"/>
    </source>
</evidence>
<dbReference type="SMART" id="SM00389">
    <property type="entry name" value="HOX"/>
    <property type="match status" value="1"/>
</dbReference>
<dbReference type="Proteomes" id="UP000692954">
    <property type="component" value="Unassembled WGS sequence"/>
</dbReference>
<feature type="DNA-binding region" description="Homeobox" evidence="1">
    <location>
        <begin position="5"/>
        <end position="64"/>
    </location>
</feature>
<keyword evidence="1 2" id="KW-0238">DNA-binding</keyword>